<dbReference type="InterPro" id="IPR007492">
    <property type="entry name" value="LytTR_DNA-bd_dom"/>
</dbReference>
<dbReference type="InterPro" id="IPR011006">
    <property type="entry name" value="CheY-like_superfamily"/>
</dbReference>
<feature type="domain" description="Response regulatory" evidence="2">
    <location>
        <begin position="4"/>
        <end position="117"/>
    </location>
</feature>
<dbReference type="AlphaFoldDB" id="A0A2W5EVQ7"/>
<evidence type="ECO:0000259" key="3">
    <source>
        <dbReference type="PROSITE" id="PS50930"/>
    </source>
</evidence>
<dbReference type="InterPro" id="IPR046947">
    <property type="entry name" value="LytR-like"/>
</dbReference>
<dbReference type="InterPro" id="IPR001789">
    <property type="entry name" value="Sig_transdc_resp-reg_receiver"/>
</dbReference>
<name>A0A2W5EVQ7_9SPHI</name>
<dbReference type="Pfam" id="PF04397">
    <property type="entry name" value="LytTR"/>
    <property type="match status" value="1"/>
</dbReference>
<dbReference type="PROSITE" id="PS50930">
    <property type="entry name" value="HTH_LYTTR"/>
    <property type="match status" value="1"/>
</dbReference>
<protein>
    <submittedName>
        <fullName evidence="4">DNA-binding response regulator</fullName>
    </submittedName>
</protein>
<organism evidence="4 5">
    <name type="scientific">Pseudopedobacter saltans</name>
    <dbReference type="NCBI Taxonomy" id="151895"/>
    <lineage>
        <taxon>Bacteria</taxon>
        <taxon>Pseudomonadati</taxon>
        <taxon>Bacteroidota</taxon>
        <taxon>Sphingobacteriia</taxon>
        <taxon>Sphingobacteriales</taxon>
        <taxon>Sphingobacteriaceae</taxon>
        <taxon>Pseudopedobacter</taxon>
    </lineage>
</organism>
<comment type="caution">
    <text evidence="4">The sequence shown here is derived from an EMBL/GenBank/DDBJ whole genome shotgun (WGS) entry which is preliminary data.</text>
</comment>
<dbReference type="PROSITE" id="PS50110">
    <property type="entry name" value="RESPONSE_REGULATORY"/>
    <property type="match status" value="1"/>
</dbReference>
<evidence type="ECO:0000313" key="4">
    <source>
        <dbReference type="EMBL" id="PZP45370.1"/>
    </source>
</evidence>
<sequence>MSKRILIIEDELPNAQRLQRLILKLKTDTTIVSVEDSIVSSADWLQNNSMPDLIMMDVRLADGLSFEIFKKIEITCPVIFTTAYDEYAVQAFKYNSVDYLLKPIQEDELEKAFEKLEKQISSVVKSNSEIVLLQDLIAQLQQDKGFRTRFLIPFRDSFTSLSVDEIAYFYSDLGGNKAMLLDGKTVPISQTLETLEKQLDPKCFFRANRQYILHINSIKTIHNSFNGKLNVELKQPTNDEVIISREKAAIFKEWLDY</sequence>
<feature type="modified residue" description="4-aspartylphosphate" evidence="1">
    <location>
        <position position="57"/>
    </location>
</feature>
<evidence type="ECO:0000256" key="1">
    <source>
        <dbReference type="PROSITE-ProRule" id="PRU00169"/>
    </source>
</evidence>
<keyword evidence="1" id="KW-0597">Phosphoprotein</keyword>
<dbReference type="PANTHER" id="PTHR37299">
    <property type="entry name" value="TRANSCRIPTIONAL REGULATOR-RELATED"/>
    <property type="match status" value="1"/>
</dbReference>
<keyword evidence="4" id="KW-0238">DNA-binding</keyword>
<dbReference type="GO" id="GO:0000156">
    <property type="term" value="F:phosphorelay response regulator activity"/>
    <property type="evidence" value="ECO:0007669"/>
    <property type="project" value="InterPro"/>
</dbReference>
<dbReference type="PANTHER" id="PTHR37299:SF1">
    <property type="entry name" value="STAGE 0 SPORULATION PROTEIN A HOMOLOG"/>
    <property type="match status" value="1"/>
</dbReference>
<dbReference type="EMBL" id="QFOI01000266">
    <property type="protein sequence ID" value="PZP45370.1"/>
    <property type="molecule type" value="Genomic_DNA"/>
</dbReference>
<dbReference type="Pfam" id="PF00072">
    <property type="entry name" value="Response_reg"/>
    <property type="match status" value="1"/>
</dbReference>
<proteinExistence type="predicted"/>
<accession>A0A2W5EVQ7</accession>
<evidence type="ECO:0000313" key="5">
    <source>
        <dbReference type="Proteomes" id="UP000249645"/>
    </source>
</evidence>
<feature type="domain" description="HTH LytTR-type" evidence="3">
    <location>
        <begin position="183"/>
        <end position="257"/>
    </location>
</feature>
<dbReference type="SMART" id="SM00850">
    <property type="entry name" value="LytTR"/>
    <property type="match status" value="1"/>
</dbReference>
<gene>
    <name evidence="4" type="ORF">DI598_13300</name>
</gene>
<dbReference type="FunFam" id="3.40.50.2300:FF:000361">
    <property type="entry name" value="Two-component system response regulator"/>
    <property type="match status" value="1"/>
</dbReference>
<dbReference type="Proteomes" id="UP000249645">
    <property type="component" value="Unassembled WGS sequence"/>
</dbReference>
<dbReference type="Gene3D" id="3.40.50.2300">
    <property type="match status" value="1"/>
</dbReference>
<dbReference type="SUPFAM" id="SSF52172">
    <property type="entry name" value="CheY-like"/>
    <property type="match status" value="1"/>
</dbReference>
<dbReference type="Gene3D" id="2.40.50.1020">
    <property type="entry name" value="LytTr DNA-binding domain"/>
    <property type="match status" value="1"/>
</dbReference>
<dbReference type="GO" id="GO:0003677">
    <property type="term" value="F:DNA binding"/>
    <property type="evidence" value="ECO:0007669"/>
    <property type="project" value="UniProtKB-KW"/>
</dbReference>
<evidence type="ECO:0000259" key="2">
    <source>
        <dbReference type="PROSITE" id="PS50110"/>
    </source>
</evidence>
<reference evidence="4 5" key="1">
    <citation type="submission" date="2017-11" db="EMBL/GenBank/DDBJ databases">
        <title>Infants hospitalized years apart are colonized by the same room-sourced microbial strains.</title>
        <authorList>
            <person name="Brooks B."/>
            <person name="Olm M.R."/>
            <person name="Firek B.A."/>
            <person name="Baker R."/>
            <person name="Thomas B.C."/>
            <person name="Morowitz M.J."/>
            <person name="Banfield J.F."/>
        </authorList>
    </citation>
    <scope>NUCLEOTIDE SEQUENCE [LARGE SCALE GENOMIC DNA]</scope>
    <source>
        <strain evidence="4">S2_009_000_R2_76</strain>
    </source>
</reference>
<dbReference type="SMART" id="SM00448">
    <property type="entry name" value="REC"/>
    <property type="match status" value="1"/>
</dbReference>